<dbReference type="InterPro" id="IPR000905">
    <property type="entry name" value="Gcp-like_dom"/>
</dbReference>
<dbReference type="Pfam" id="PF00814">
    <property type="entry name" value="TsaD"/>
    <property type="match status" value="1"/>
</dbReference>
<dbReference type="CDD" id="cd24032">
    <property type="entry name" value="ASKHA_NBD_TsaB"/>
    <property type="match status" value="1"/>
</dbReference>
<dbReference type="Gene3D" id="3.30.420.40">
    <property type="match status" value="1"/>
</dbReference>
<dbReference type="OrthoDB" id="9809995at2"/>
<feature type="compositionally biased region" description="Basic and acidic residues" evidence="1">
    <location>
        <begin position="199"/>
        <end position="209"/>
    </location>
</feature>
<protein>
    <submittedName>
        <fullName evidence="3">tRNA threonylcarbamoyl adenosine modification protein YeaZ</fullName>
    </submittedName>
</protein>
<dbReference type="InterPro" id="IPR022496">
    <property type="entry name" value="T6A_TsaB"/>
</dbReference>
<dbReference type="SUPFAM" id="SSF53067">
    <property type="entry name" value="Actin-like ATPase domain"/>
    <property type="match status" value="2"/>
</dbReference>
<keyword evidence="4" id="KW-1185">Reference proteome</keyword>
<feature type="domain" description="Gcp-like" evidence="2">
    <location>
        <begin position="39"/>
        <end position="144"/>
    </location>
</feature>
<evidence type="ECO:0000259" key="2">
    <source>
        <dbReference type="Pfam" id="PF00814"/>
    </source>
</evidence>
<dbReference type="HOGENOM" id="CLU_064886_3_3_11"/>
<dbReference type="Proteomes" id="UP000033457">
    <property type="component" value="Chromosome"/>
</dbReference>
<proteinExistence type="predicted"/>
<dbReference type="InterPro" id="IPR043129">
    <property type="entry name" value="ATPase_NBD"/>
</dbReference>
<dbReference type="RefSeq" id="WP_046438735.1">
    <property type="nucleotide sequence ID" value="NZ_CP011312.1"/>
</dbReference>
<dbReference type="NCBIfam" id="TIGR03725">
    <property type="entry name" value="T6A_YeaZ"/>
    <property type="match status" value="1"/>
</dbReference>
<evidence type="ECO:0000256" key="1">
    <source>
        <dbReference type="SAM" id="MobiDB-lite"/>
    </source>
</evidence>
<evidence type="ECO:0000313" key="4">
    <source>
        <dbReference type="Proteomes" id="UP000033457"/>
    </source>
</evidence>
<feature type="region of interest" description="Disordered" evidence="1">
    <location>
        <begin position="199"/>
        <end position="221"/>
    </location>
</feature>
<dbReference type="STRING" id="35755.UL82_02000"/>
<organism evidence="3 4">
    <name type="scientific">Corynebacterium kutscheri</name>
    <dbReference type="NCBI Taxonomy" id="35755"/>
    <lineage>
        <taxon>Bacteria</taxon>
        <taxon>Bacillati</taxon>
        <taxon>Actinomycetota</taxon>
        <taxon>Actinomycetes</taxon>
        <taxon>Mycobacteriales</taxon>
        <taxon>Corynebacteriaceae</taxon>
        <taxon>Corynebacterium</taxon>
    </lineage>
</organism>
<sequence length="221" mass="23831">MAVLAIDSSTPDLIVGLVNEVNNETLSERIIENCRDQNALLVPTTIELLEKSALAFSDISAIVVGIGPGPFTGLRVGMATAAAFGDALGIAVHGVCSLDAMAAQSTENAILVASDARRKEIYYATYRNGQRTSGPDVIKPEEVQPIHDVDLVSIPEQIHSRLSDDLRSRKHSQFKPLPKFLVACADLSATAQPLEPLYLRRPDAKESPKKPLSAAIVRKEH</sequence>
<reference evidence="3 4" key="1">
    <citation type="journal article" date="2015" name="Genome Announc.">
        <title>Complete Genome Sequence of Corynebacterium kutscheri DSM 20755, a Corynebacterial Type Strain with Remarkably Low G+C Content of Chromosomal DNA.</title>
        <authorList>
            <person name="Ruckert C."/>
            <person name="Albersmeier A."/>
            <person name="Winkler A."/>
            <person name="Tauch A."/>
        </authorList>
    </citation>
    <scope>NUCLEOTIDE SEQUENCE [LARGE SCALE GENOMIC DNA]</scope>
    <source>
        <strain evidence="3 4">DSM 20755</strain>
    </source>
</reference>
<dbReference type="AlphaFoldDB" id="A0A0F6QZB6"/>
<accession>A0A0F6QZB6</accession>
<name>A0A0F6QZB6_9CORY</name>
<dbReference type="KEGG" id="cku:UL82_02000"/>
<dbReference type="EMBL" id="CP011312">
    <property type="protein sequence ID" value="AKE40625.1"/>
    <property type="molecule type" value="Genomic_DNA"/>
</dbReference>
<dbReference type="GO" id="GO:0002949">
    <property type="term" value="P:tRNA threonylcarbamoyladenosine modification"/>
    <property type="evidence" value="ECO:0007669"/>
    <property type="project" value="InterPro"/>
</dbReference>
<evidence type="ECO:0000313" key="3">
    <source>
        <dbReference type="EMBL" id="AKE40625.1"/>
    </source>
</evidence>
<gene>
    <name evidence="3" type="ORF">UL82_02000</name>
</gene>